<gene>
    <name evidence="5" type="ORF">ATEIFO6365_0001006800</name>
</gene>
<dbReference type="Proteomes" id="UP000452235">
    <property type="component" value="Unassembled WGS sequence"/>
</dbReference>
<evidence type="ECO:0000256" key="2">
    <source>
        <dbReference type="ARBA" id="ARBA00023125"/>
    </source>
</evidence>
<dbReference type="AlphaFoldDB" id="A0A5M3YP25"/>
<dbReference type="EMBL" id="BLJY01000001">
    <property type="protein sequence ID" value="GFF11848.1"/>
    <property type="molecule type" value="Genomic_DNA"/>
</dbReference>
<dbReference type="VEuPathDB" id="FungiDB:ATEG_01058"/>
<protein>
    <submittedName>
        <fullName evidence="5">Uncharacterized protein</fullName>
    </submittedName>
</protein>
<evidence type="ECO:0000256" key="4">
    <source>
        <dbReference type="ARBA" id="ARBA00023242"/>
    </source>
</evidence>
<keyword evidence="6" id="KW-1185">Reference proteome</keyword>
<reference evidence="5 6" key="1">
    <citation type="submission" date="2020-01" db="EMBL/GenBank/DDBJ databases">
        <title>Aspergillus terreus IFO 6365 whole genome shotgun sequence.</title>
        <authorList>
            <person name="Kanamasa S."/>
            <person name="Takahashi H."/>
        </authorList>
    </citation>
    <scope>NUCLEOTIDE SEQUENCE [LARGE SCALE GENOMIC DNA]</scope>
    <source>
        <strain evidence="5 6">IFO 6365</strain>
    </source>
</reference>
<evidence type="ECO:0000256" key="1">
    <source>
        <dbReference type="ARBA" id="ARBA00023015"/>
    </source>
</evidence>
<dbReference type="GO" id="GO:0000981">
    <property type="term" value="F:DNA-binding transcription factor activity, RNA polymerase II-specific"/>
    <property type="evidence" value="ECO:0007669"/>
    <property type="project" value="InterPro"/>
</dbReference>
<organism evidence="5 6">
    <name type="scientific">Aspergillus terreus</name>
    <dbReference type="NCBI Taxonomy" id="33178"/>
    <lineage>
        <taxon>Eukaryota</taxon>
        <taxon>Fungi</taxon>
        <taxon>Dikarya</taxon>
        <taxon>Ascomycota</taxon>
        <taxon>Pezizomycotina</taxon>
        <taxon>Eurotiomycetes</taxon>
        <taxon>Eurotiomycetidae</taxon>
        <taxon>Eurotiales</taxon>
        <taxon>Aspergillaceae</taxon>
        <taxon>Aspergillus</taxon>
        <taxon>Aspergillus subgen. Circumdati</taxon>
    </lineage>
</organism>
<dbReference type="GO" id="GO:0003677">
    <property type="term" value="F:DNA binding"/>
    <property type="evidence" value="ECO:0007669"/>
    <property type="project" value="UniProtKB-KW"/>
</dbReference>
<dbReference type="OrthoDB" id="4427833at2759"/>
<comment type="caution">
    <text evidence="5">The sequence shown here is derived from an EMBL/GenBank/DDBJ whole genome shotgun (WGS) entry which is preliminary data.</text>
</comment>
<name>A0A5M3YP25_ASPTE</name>
<dbReference type="Gene3D" id="4.10.240.10">
    <property type="entry name" value="Zn(2)-C6 fungal-type DNA-binding domain"/>
    <property type="match status" value="1"/>
</dbReference>
<dbReference type="GO" id="GO:0008270">
    <property type="term" value="F:zinc ion binding"/>
    <property type="evidence" value="ECO:0007669"/>
    <property type="project" value="InterPro"/>
</dbReference>
<accession>A0A5M3YP25</accession>
<evidence type="ECO:0000313" key="5">
    <source>
        <dbReference type="EMBL" id="GFF11848.1"/>
    </source>
</evidence>
<evidence type="ECO:0000313" key="6">
    <source>
        <dbReference type="Proteomes" id="UP000452235"/>
    </source>
</evidence>
<keyword evidence="4" id="KW-0539">Nucleus</keyword>
<proteinExistence type="predicted"/>
<evidence type="ECO:0000256" key="3">
    <source>
        <dbReference type="ARBA" id="ARBA00023163"/>
    </source>
</evidence>
<keyword evidence="1" id="KW-0805">Transcription regulation</keyword>
<dbReference type="InterPro" id="IPR036864">
    <property type="entry name" value="Zn2-C6_fun-type_DNA-bd_sf"/>
</dbReference>
<keyword evidence="2" id="KW-0238">DNA-binding</keyword>
<dbReference type="SUPFAM" id="SSF57701">
    <property type="entry name" value="Zn2/Cys6 DNA-binding domain"/>
    <property type="match status" value="1"/>
</dbReference>
<sequence>MVSTPVRDIDSPGQYVCVRDTPGHMGQTCILRRCAQWLTSTWTVSSSTAHAALPESAGCAPELPTAEEVARSAYPCKACQAWGVICDRQQPRCAHCLDQQILCFYVAPPLRATKSRRKPKQQPVQA</sequence>
<keyword evidence="3" id="KW-0804">Transcription</keyword>